<keyword evidence="2" id="KW-1185">Reference proteome</keyword>
<organism evidence="1 2">
    <name type="scientific">Phormidesmis priestleyi ULC007</name>
    <dbReference type="NCBI Taxonomy" id="1920490"/>
    <lineage>
        <taxon>Bacteria</taxon>
        <taxon>Bacillati</taxon>
        <taxon>Cyanobacteriota</taxon>
        <taxon>Cyanophyceae</taxon>
        <taxon>Leptolyngbyales</taxon>
        <taxon>Leptolyngbyaceae</taxon>
        <taxon>Phormidesmis</taxon>
    </lineage>
</organism>
<gene>
    <name evidence="1" type="ORF">C7B65_21480</name>
</gene>
<reference evidence="1 2" key="2">
    <citation type="submission" date="2018-03" db="EMBL/GenBank/DDBJ databases">
        <title>The ancient ancestry and fast evolution of plastids.</title>
        <authorList>
            <person name="Moore K.R."/>
            <person name="Magnabosco C."/>
            <person name="Momper L."/>
            <person name="Gold D.A."/>
            <person name="Bosak T."/>
            <person name="Fournier G.P."/>
        </authorList>
    </citation>
    <scope>NUCLEOTIDE SEQUENCE [LARGE SCALE GENOMIC DNA]</scope>
    <source>
        <strain evidence="1 2">ULC007</strain>
    </source>
</reference>
<comment type="caution">
    <text evidence="1">The sequence shown here is derived from an EMBL/GenBank/DDBJ whole genome shotgun (WGS) entry which is preliminary data.</text>
</comment>
<evidence type="ECO:0000313" key="2">
    <source>
        <dbReference type="Proteomes" id="UP000238634"/>
    </source>
</evidence>
<dbReference type="Proteomes" id="UP000238634">
    <property type="component" value="Unassembled WGS sequence"/>
</dbReference>
<sequence>MICTILSGKNLCKLKKSLPHIQVSQKIGQTESTSSLSKRQFDEFFRCVLQRFCPLNPPILGDFKPRIEVQSPPILGDLGGSPD</sequence>
<reference evidence="1 2" key="1">
    <citation type="submission" date="2018-02" db="EMBL/GenBank/DDBJ databases">
        <authorList>
            <person name="Cohen D.B."/>
            <person name="Kent A.D."/>
        </authorList>
    </citation>
    <scope>NUCLEOTIDE SEQUENCE [LARGE SCALE GENOMIC DNA]</scope>
    <source>
        <strain evidence="1 2">ULC007</strain>
    </source>
</reference>
<accession>A0A2T1D7S4</accession>
<dbReference type="AlphaFoldDB" id="A0A2T1D7S4"/>
<protein>
    <submittedName>
        <fullName evidence="1">Uncharacterized protein</fullName>
    </submittedName>
</protein>
<dbReference type="EMBL" id="PVWG01000041">
    <property type="protein sequence ID" value="PSB16494.1"/>
    <property type="molecule type" value="Genomic_DNA"/>
</dbReference>
<proteinExistence type="predicted"/>
<evidence type="ECO:0000313" key="1">
    <source>
        <dbReference type="EMBL" id="PSB16494.1"/>
    </source>
</evidence>
<name>A0A2T1D7S4_9CYAN</name>